<sequence>MAFDYVRDYHLLSADLWGRRDLPHAVRHMDSFVIVIVHFCTATISPLIASLASDPSFSRFGKQVLAILLASVYCSDAVQMLCEVLDHPTAQPHTLPYLSFQVEGFYAFAQYGLPVADDRCQYRDENIREERSPRHTANELSRLRLKAHFSFHLWTKSNALTQQKVKVQ</sequence>
<dbReference type="Proteomes" id="UP000299102">
    <property type="component" value="Unassembled WGS sequence"/>
</dbReference>
<keyword evidence="1" id="KW-0472">Membrane</keyword>
<name>A0A4C1YBL7_EUMVA</name>
<dbReference type="EMBL" id="BGZK01001130">
    <property type="protein sequence ID" value="GBP72029.1"/>
    <property type="molecule type" value="Genomic_DNA"/>
</dbReference>
<comment type="caution">
    <text evidence="2">The sequence shown here is derived from an EMBL/GenBank/DDBJ whole genome shotgun (WGS) entry which is preliminary data.</text>
</comment>
<proteinExistence type="predicted"/>
<gene>
    <name evidence="2" type="ORF">EVAR_51278_1</name>
</gene>
<keyword evidence="1" id="KW-0812">Transmembrane</keyword>
<evidence type="ECO:0000256" key="1">
    <source>
        <dbReference type="SAM" id="Phobius"/>
    </source>
</evidence>
<accession>A0A4C1YBL7</accession>
<evidence type="ECO:0000313" key="3">
    <source>
        <dbReference type="Proteomes" id="UP000299102"/>
    </source>
</evidence>
<reference evidence="2 3" key="1">
    <citation type="journal article" date="2019" name="Commun. Biol.">
        <title>The bagworm genome reveals a unique fibroin gene that provides high tensile strength.</title>
        <authorList>
            <person name="Kono N."/>
            <person name="Nakamura H."/>
            <person name="Ohtoshi R."/>
            <person name="Tomita M."/>
            <person name="Numata K."/>
            <person name="Arakawa K."/>
        </authorList>
    </citation>
    <scope>NUCLEOTIDE SEQUENCE [LARGE SCALE GENOMIC DNA]</scope>
</reference>
<dbReference type="AlphaFoldDB" id="A0A4C1YBL7"/>
<keyword evidence="1" id="KW-1133">Transmembrane helix</keyword>
<keyword evidence="3" id="KW-1185">Reference proteome</keyword>
<evidence type="ECO:0000313" key="2">
    <source>
        <dbReference type="EMBL" id="GBP72029.1"/>
    </source>
</evidence>
<feature type="transmembrane region" description="Helical" evidence="1">
    <location>
        <begin position="32"/>
        <end position="52"/>
    </location>
</feature>
<protein>
    <submittedName>
        <fullName evidence="2">Uncharacterized protein</fullName>
    </submittedName>
</protein>
<organism evidence="2 3">
    <name type="scientific">Eumeta variegata</name>
    <name type="common">Bagworm moth</name>
    <name type="synonym">Eumeta japonica</name>
    <dbReference type="NCBI Taxonomy" id="151549"/>
    <lineage>
        <taxon>Eukaryota</taxon>
        <taxon>Metazoa</taxon>
        <taxon>Ecdysozoa</taxon>
        <taxon>Arthropoda</taxon>
        <taxon>Hexapoda</taxon>
        <taxon>Insecta</taxon>
        <taxon>Pterygota</taxon>
        <taxon>Neoptera</taxon>
        <taxon>Endopterygota</taxon>
        <taxon>Lepidoptera</taxon>
        <taxon>Glossata</taxon>
        <taxon>Ditrysia</taxon>
        <taxon>Tineoidea</taxon>
        <taxon>Psychidae</taxon>
        <taxon>Oiketicinae</taxon>
        <taxon>Eumeta</taxon>
    </lineage>
</organism>